<reference evidence="2" key="2">
    <citation type="submission" date="2020-09" db="EMBL/GenBank/DDBJ databases">
        <authorList>
            <person name="Sun Q."/>
            <person name="Kim S."/>
        </authorList>
    </citation>
    <scope>NUCLEOTIDE SEQUENCE</scope>
    <source>
        <strain evidence="2">KCTC 42651</strain>
    </source>
</reference>
<protein>
    <recommendedName>
        <fullName evidence="4">Terminase small subunit</fullName>
    </recommendedName>
</protein>
<dbReference type="EMBL" id="BMZS01000002">
    <property type="protein sequence ID" value="GHD42481.1"/>
    <property type="molecule type" value="Genomic_DNA"/>
</dbReference>
<feature type="compositionally biased region" description="Low complexity" evidence="1">
    <location>
        <begin position="94"/>
        <end position="105"/>
    </location>
</feature>
<accession>A0A918XP37</accession>
<gene>
    <name evidence="2" type="ORF">GCM10017083_07560</name>
</gene>
<evidence type="ECO:0000313" key="2">
    <source>
        <dbReference type="EMBL" id="GHD42481.1"/>
    </source>
</evidence>
<feature type="compositionally biased region" description="Basic and acidic residues" evidence="1">
    <location>
        <begin position="106"/>
        <end position="117"/>
    </location>
</feature>
<dbReference type="AlphaFoldDB" id="A0A918XP37"/>
<evidence type="ECO:0008006" key="4">
    <source>
        <dbReference type="Google" id="ProtNLM"/>
    </source>
</evidence>
<comment type="caution">
    <text evidence="2">The sequence shown here is derived from an EMBL/GenBank/DDBJ whole genome shotgun (WGS) entry which is preliminary data.</text>
</comment>
<proteinExistence type="predicted"/>
<reference evidence="2" key="1">
    <citation type="journal article" date="2014" name="Int. J. Syst. Evol. Microbiol.">
        <title>Complete genome sequence of Corynebacterium casei LMG S-19264T (=DSM 44701T), isolated from a smear-ripened cheese.</title>
        <authorList>
            <consortium name="US DOE Joint Genome Institute (JGI-PGF)"/>
            <person name="Walter F."/>
            <person name="Albersmeier A."/>
            <person name="Kalinowski J."/>
            <person name="Ruckert C."/>
        </authorList>
    </citation>
    <scope>NUCLEOTIDE SEQUENCE</scope>
    <source>
        <strain evidence="2">KCTC 42651</strain>
    </source>
</reference>
<name>A0A918XP37_9PROT</name>
<evidence type="ECO:0000256" key="1">
    <source>
        <dbReference type="SAM" id="MobiDB-lite"/>
    </source>
</evidence>
<evidence type="ECO:0000313" key="3">
    <source>
        <dbReference type="Proteomes" id="UP000630353"/>
    </source>
</evidence>
<organism evidence="2 3">
    <name type="scientific">Thalassobaculum fulvum</name>
    <dbReference type="NCBI Taxonomy" id="1633335"/>
    <lineage>
        <taxon>Bacteria</taxon>
        <taxon>Pseudomonadati</taxon>
        <taxon>Pseudomonadota</taxon>
        <taxon>Alphaproteobacteria</taxon>
        <taxon>Rhodospirillales</taxon>
        <taxon>Thalassobaculaceae</taxon>
        <taxon>Thalassobaculum</taxon>
    </lineage>
</organism>
<feature type="region of interest" description="Disordered" evidence="1">
    <location>
        <begin position="1"/>
        <end position="21"/>
    </location>
</feature>
<sequence length="143" mass="15408">MVDTSQTATDGAGKHPKDYDDEELKALLSGAQARARRLMDQHGIASGHILAMSRLAERAIDDGAERAGFLKALIELQEFGSEAKRRGLLRRAGRPGATTATPAPKAADEPAQRRETGLFESDEAAGDEVDDDAARAFFDRLDD</sequence>
<keyword evidence="3" id="KW-1185">Reference proteome</keyword>
<dbReference type="RefSeq" id="WP_189987603.1">
    <property type="nucleotide sequence ID" value="NZ_BMZS01000002.1"/>
</dbReference>
<feature type="region of interest" description="Disordered" evidence="1">
    <location>
        <begin position="84"/>
        <end position="128"/>
    </location>
</feature>
<dbReference type="Proteomes" id="UP000630353">
    <property type="component" value="Unassembled WGS sequence"/>
</dbReference>